<feature type="region of interest" description="Disordered" evidence="1">
    <location>
        <begin position="355"/>
        <end position="392"/>
    </location>
</feature>
<proteinExistence type="predicted"/>
<dbReference type="OrthoDB" id="3798719at2759"/>
<evidence type="ECO:0000256" key="1">
    <source>
        <dbReference type="SAM" id="MobiDB-lite"/>
    </source>
</evidence>
<feature type="compositionally biased region" description="Acidic residues" evidence="1">
    <location>
        <begin position="370"/>
        <end position="382"/>
    </location>
</feature>
<protein>
    <submittedName>
        <fullName evidence="2">Uncharacterized protein</fullName>
    </submittedName>
</protein>
<organism evidence="2 3">
    <name type="scientific">Melanomma pulvis-pyrius CBS 109.77</name>
    <dbReference type="NCBI Taxonomy" id="1314802"/>
    <lineage>
        <taxon>Eukaryota</taxon>
        <taxon>Fungi</taxon>
        <taxon>Dikarya</taxon>
        <taxon>Ascomycota</taxon>
        <taxon>Pezizomycotina</taxon>
        <taxon>Dothideomycetes</taxon>
        <taxon>Pleosporomycetidae</taxon>
        <taxon>Pleosporales</taxon>
        <taxon>Melanommataceae</taxon>
        <taxon>Melanomma</taxon>
    </lineage>
</organism>
<gene>
    <name evidence="2" type="ORF">K505DRAFT_342159</name>
</gene>
<dbReference type="EMBL" id="MU002223">
    <property type="protein sequence ID" value="KAF2788356.1"/>
    <property type="molecule type" value="Genomic_DNA"/>
</dbReference>
<dbReference type="AlphaFoldDB" id="A0A6A6WW67"/>
<reference evidence="2" key="1">
    <citation type="journal article" date="2020" name="Stud. Mycol.">
        <title>101 Dothideomycetes genomes: a test case for predicting lifestyles and emergence of pathogens.</title>
        <authorList>
            <person name="Haridas S."/>
            <person name="Albert R."/>
            <person name="Binder M."/>
            <person name="Bloem J."/>
            <person name="Labutti K."/>
            <person name="Salamov A."/>
            <person name="Andreopoulos B."/>
            <person name="Baker S."/>
            <person name="Barry K."/>
            <person name="Bills G."/>
            <person name="Bluhm B."/>
            <person name="Cannon C."/>
            <person name="Castanera R."/>
            <person name="Culley D."/>
            <person name="Daum C."/>
            <person name="Ezra D."/>
            <person name="Gonzalez J."/>
            <person name="Henrissat B."/>
            <person name="Kuo A."/>
            <person name="Liang C."/>
            <person name="Lipzen A."/>
            <person name="Lutzoni F."/>
            <person name="Magnuson J."/>
            <person name="Mondo S."/>
            <person name="Nolan M."/>
            <person name="Ohm R."/>
            <person name="Pangilinan J."/>
            <person name="Park H.-J."/>
            <person name="Ramirez L."/>
            <person name="Alfaro M."/>
            <person name="Sun H."/>
            <person name="Tritt A."/>
            <person name="Yoshinaga Y."/>
            <person name="Zwiers L.-H."/>
            <person name="Turgeon B."/>
            <person name="Goodwin S."/>
            <person name="Spatafora J."/>
            <person name="Crous P."/>
            <person name="Grigoriev I."/>
        </authorList>
    </citation>
    <scope>NUCLEOTIDE SEQUENCE</scope>
    <source>
        <strain evidence="2">CBS 109.77</strain>
    </source>
</reference>
<evidence type="ECO:0000313" key="2">
    <source>
        <dbReference type="EMBL" id="KAF2788356.1"/>
    </source>
</evidence>
<dbReference type="Proteomes" id="UP000799757">
    <property type="component" value="Unassembled WGS sequence"/>
</dbReference>
<evidence type="ECO:0000313" key="3">
    <source>
        <dbReference type="Proteomes" id="UP000799757"/>
    </source>
</evidence>
<sequence>MVRVWRGLVSSPPYLAGGPFCRHWYGPAPDLELRKPPAPACPLFKSPPHHPNPFFLLPPPTHQPNPGQLTDHPLAHILEIGCSVVAMRIQPVLFLALGILHAVFAQKSSDVDQQGRSEDYIESCVESCLLRARALKRGFPQQDWPPYQEPHIHFIQRHSRCDPQDPHKVQRFDGTKWVHHWTCQGVEICKDVNEVGACQIAPGVFINKAANETKIVDPIDQSPAYIAKKCNAKNESETLAWNGTDYVFDGVCLPPYVCHEFDGTTGFAFCSHPNVVNKAIWLPWPALTGPPSNTDSSQDAITRCLDKNQLEWWNGTAWQHYRNCTDPWECILDPDGRRNGGCFAASLSSLIYHHSRSPPTLNRRNSLEADTGDDDESEDNDEAPPYSSLQEDHLVLLENTLDLDASDSEDA</sequence>
<accession>A0A6A6WW67</accession>
<keyword evidence="3" id="KW-1185">Reference proteome</keyword>
<name>A0A6A6WW67_9PLEO</name>